<dbReference type="PANTHER" id="PTHR43194:SF2">
    <property type="entry name" value="PEROXISOMAL MEMBRANE PROTEIN LPX1"/>
    <property type="match status" value="1"/>
</dbReference>
<gene>
    <name evidence="2" type="ORF">LHA35_16380</name>
</gene>
<comment type="caution">
    <text evidence="2">The sequence shown here is derived from an EMBL/GenBank/DDBJ whole genome shotgun (WGS) entry which is preliminary data.</text>
</comment>
<sequence length="417" mass="45350">MDQAMAAWPARVAGEAALARRGRTLDADLLIEIGDRAWLAAIRRGEVQEVRRGPFVLPSFTLALRITAEGMARFLSPEPVPGWNDLLALRRQGALRIEGDTAVFFAHLAWFKGALALLRQGPAPAKEAAAPVAWGEPAFEPITGRYLRMDIAGRPHRIYVEEAGEGVPLLLLHTAGSDGRQWRDLLNDAGITGHFRCIAFDMPWHGKSSPPAGWEREEYRLTTAGYTGLVMAVARALRLERPIVMGCSIGGRIVLDLAAEHPDELRGVIGLQGSAFTGSYYDLSVLHHPRIHGGEVCGAMVSGLIGPAAPEAGRWETLWHYMQGGPGVFRGDLHFYAEEGDLRGKLARIDTARCPVALLTGEFDYSCRPEDTRATAAAIPGARAVIMPGLGHFPMSENFAALKPHLLPVLEEMAARR</sequence>
<proteinExistence type="predicted"/>
<dbReference type="EMBL" id="JAJAQI010000025">
    <property type="protein sequence ID" value="MCB4823311.1"/>
    <property type="molecule type" value="Genomic_DNA"/>
</dbReference>
<feature type="domain" description="AB hydrolase-1" evidence="1">
    <location>
        <begin position="168"/>
        <end position="273"/>
    </location>
</feature>
<accession>A0A9X1IEI5</accession>
<reference evidence="2" key="1">
    <citation type="submission" date="2021-10" db="EMBL/GenBank/DDBJ databases">
        <title>Roseicella aerolatum sp. nov., isolated from aerosols of e-waste dismantling site.</title>
        <authorList>
            <person name="Qin T."/>
        </authorList>
    </citation>
    <scope>NUCLEOTIDE SEQUENCE</scope>
    <source>
        <strain evidence="2">GB24</strain>
    </source>
</reference>
<protein>
    <submittedName>
        <fullName evidence="2">Alpha/beta hydrolase</fullName>
    </submittedName>
</protein>
<dbReference type="RefSeq" id="WP_226609867.1">
    <property type="nucleotide sequence ID" value="NZ_JAJAQI010000025.1"/>
</dbReference>
<dbReference type="Pfam" id="PF00561">
    <property type="entry name" value="Abhydrolase_1"/>
    <property type="match status" value="1"/>
</dbReference>
<dbReference type="Proteomes" id="UP001139311">
    <property type="component" value="Unassembled WGS sequence"/>
</dbReference>
<evidence type="ECO:0000313" key="3">
    <source>
        <dbReference type="Proteomes" id="UP001139311"/>
    </source>
</evidence>
<keyword evidence="2" id="KW-0378">Hydrolase</keyword>
<dbReference type="SUPFAM" id="SSF53474">
    <property type="entry name" value="alpha/beta-Hydrolases"/>
    <property type="match status" value="1"/>
</dbReference>
<dbReference type="InterPro" id="IPR000073">
    <property type="entry name" value="AB_hydrolase_1"/>
</dbReference>
<dbReference type="PANTHER" id="PTHR43194">
    <property type="entry name" value="HYDROLASE ALPHA/BETA FOLD FAMILY"/>
    <property type="match status" value="1"/>
</dbReference>
<name>A0A9X1IEI5_9PROT</name>
<dbReference type="GO" id="GO:0016787">
    <property type="term" value="F:hydrolase activity"/>
    <property type="evidence" value="ECO:0007669"/>
    <property type="project" value="UniProtKB-KW"/>
</dbReference>
<evidence type="ECO:0000259" key="1">
    <source>
        <dbReference type="Pfam" id="PF00561"/>
    </source>
</evidence>
<dbReference type="Gene3D" id="3.40.50.1820">
    <property type="entry name" value="alpha/beta hydrolase"/>
    <property type="match status" value="1"/>
</dbReference>
<dbReference type="AlphaFoldDB" id="A0A9X1IEI5"/>
<dbReference type="InterPro" id="IPR029058">
    <property type="entry name" value="AB_hydrolase_fold"/>
</dbReference>
<evidence type="ECO:0000313" key="2">
    <source>
        <dbReference type="EMBL" id="MCB4823311.1"/>
    </source>
</evidence>
<dbReference type="InterPro" id="IPR050228">
    <property type="entry name" value="Carboxylesterase_BioH"/>
</dbReference>
<organism evidence="2 3">
    <name type="scientific">Roseicella aerolata</name>
    <dbReference type="NCBI Taxonomy" id="2883479"/>
    <lineage>
        <taxon>Bacteria</taxon>
        <taxon>Pseudomonadati</taxon>
        <taxon>Pseudomonadota</taxon>
        <taxon>Alphaproteobacteria</taxon>
        <taxon>Acetobacterales</taxon>
        <taxon>Roseomonadaceae</taxon>
        <taxon>Roseicella</taxon>
    </lineage>
</organism>
<keyword evidence="3" id="KW-1185">Reference proteome</keyword>